<proteinExistence type="predicted"/>
<dbReference type="InterPro" id="IPR006740">
    <property type="entry name" value="DUF604"/>
</dbReference>
<dbReference type="Gene3D" id="3.90.550.50">
    <property type="match status" value="1"/>
</dbReference>
<evidence type="ECO:0000256" key="1">
    <source>
        <dbReference type="SAM" id="Phobius"/>
    </source>
</evidence>
<evidence type="ECO:0000313" key="2">
    <source>
        <dbReference type="EMBL" id="KAF5178130.1"/>
    </source>
</evidence>
<gene>
    <name evidence="2" type="ORF">FRX31_032284</name>
</gene>
<dbReference type="PANTHER" id="PTHR10811">
    <property type="entry name" value="FRINGE-RELATED"/>
    <property type="match status" value="1"/>
</dbReference>
<organism evidence="2 3">
    <name type="scientific">Thalictrum thalictroides</name>
    <name type="common">Rue-anemone</name>
    <name type="synonym">Anemone thalictroides</name>
    <dbReference type="NCBI Taxonomy" id="46969"/>
    <lineage>
        <taxon>Eukaryota</taxon>
        <taxon>Viridiplantae</taxon>
        <taxon>Streptophyta</taxon>
        <taxon>Embryophyta</taxon>
        <taxon>Tracheophyta</taxon>
        <taxon>Spermatophyta</taxon>
        <taxon>Magnoliopsida</taxon>
        <taxon>Ranunculales</taxon>
        <taxon>Ranunculaceae</taxon>
        <taxon>Thalictroideae</taxon>
        <taxon>Thalictrum</taxon>
    </lineage>
</organism>
<accession>A0A7J6V180</accession>
<dbReference type="AlphaFoldDB" id="A0A7J6V180"/>
<sequence>MSQISETVTYHDPLKLWKNFTSLPDKNVDLISFFMKGALSLSLFASIIFFLYSAYSNQTPWLICPICDDNNSISTNVHHHHHHPSVDIHNPDKTNISHIVFGIGGSVKSWQERRYYSELWWKKNVTRGFVWLDEKPADTWPETSPPYQISEDTLSFKFTNTYGSRSAIRIARIVLESFKLGFDNVRWFVLGDDDTVFFVENLVEVLSIYDHNQMYYIGGNSESIEQDVIHSYTMAYGGGGIAISYPLVEQLVKLLDGCINRYADLYGSDERIGACMAEIGVPLTHELGFHQIDVRGDPYGLLAAHPVAPLISLHHLDALKPIFPAGDSLDSLRKLVGAYKMDPARTLQQSFCYALDSKWSISVSWGYTVQIYPVLLTAKELKTPLQTFSTWRSWSDGPFSFNTRPMSAEACERPVIFYLDHVDEVRPGETCSSYKRYLGETGGDCELPTYAPVLALQTVNVSSSKMDQEDWNLRSPYPTALQQLFPAAQWIDSVFRDPRSKQHFKELNNAIPHIRSYSTHFSGAI</sequence>
<comment type="caution">
    <text evidence="2">The sequence shown here is derived from an EMBL/GenBank/DDBJ whole genome shotgun (WGS) entry which is preliminary data.</text>
</comment>
<dbReference type="Pfam" id="PF04646">
    <property type="entry name" value="DUF604"/>
    <property type="match status" value="1"/>
</dbReference>
<dbReference type="FunFam" id="3.90.550.50:FF:000006">
    <property type="entry name" value="Fringe-related protein-like"/>
    <property type="match status" value="1"/>
</dbReference>
<dbReference type="EMBL" id="JABWDY010040403">
    <property type="protein sequence ID" value="KAF5178130.1"/>
    <property type="molecule type" value="Genomic_DNA"/>
</dbReference>
<reference evidence="2 3" key="1">
    <citation type="submission" date="2020-06" db="EMBL/GenBank/DDBJ databases">
        <title>Transcriptomic and genomic resources for Thalictrum thalictroides and T. hernandezii: Facilitating candidate gene discovery in an emerging model plant lineage.</title>
        <authorList>
            <person name="Arias T."/>
            <person name="Riano-Pachon D.M."/>
            <person name="Di Stilio V.S."/>
        </authorList>
    </citation>
    <scope>NUCLEOTIDE SEQUENCE [LARGE SCALE GENOMIC DNA]</scope>
    <source>
        <strain evidence="3">cv. WT478/WT964</strain>
        <tissue evidence="2">Leaves</tissue>
    </source>
</reference>
<keyword evidence="3" id="KW-1185">Reference proteome</keyword>
<protein>
    <submittedName>
        <fullName evidence="2">Transferring glycosyl group transferase</fullName>
    </submittedName>
</protein>
<feature type="transmembrane region" description="Helical" evidence="1">
    <location>
        <begin position="33"/>
        <end position="55"/>
    </location>
</feature>
<keyword evidence="2" id="KW-0808">Transferase</keyword>
<keyword evidence="1" id="KW-0812">Transmembrane</keyword>
<keyword evidence="1" id="KW-0472">Membrane</keyword>
<keyword evidence="1" id="KW-1133">Transmembrane helix</keyword>
<dbReference type="Proteomes" id="UP000554482">
    <property type="component" value="Unassembled WGS sequence"/>
</dbReference>
<dbReference type="OrthoDB" id="421979at2759"/>
<name>A0A7J6V180_THATH</name>
<dbReference type="GO" id="GO:0016740">
    <property type="term" value="F:transferase activity"/>
    <property type="evidence" value="ECO:0007669"/>
    <property type="project" value="UniProtKB-KW"/>
</dbReference>
<evidence type="ECO:0000313" key="3">
    <source>
        <dbReference type="Proteomes" id="UP000554482"/>
    </source>
</evidence>